<sequence>MASPNDSLNTHWAKYAHMSFSFPNPYYEEPGVCFISYRKEIKHNQLGEFQLIMEFLFYNGYEQQKVLEEFLEASIQRDLVLEHEYRPWKSLGDKKEDDKIETNFKKVCDKSALAEAPRQPLIHAEAKNLVQSGFREAPRQQPWHRADAPR</sequence>
<organism evidence="1 2">
    <name type="scientific">Datura stramonium</name>
    <name type="common">Jimsonweed</name>
    <name type="synonym">Common thornapple</name>
    <dbReference type="NCBI Taxonomy" id="4076"/>
    <lineage>
        <taxon>Eukaryota</taxon>
        <taxon>Viridiplantae</taxon>
        <taxon>Streptophyta</taxon>
        <taxon>Embryophyta</taxon>
        <taxon>Tracheophyta</taxon>
        <taxon>Spermatophyta</taxon>
        <taxon>Magnoliopsida</taxon>
        <taxon>eudicotyledons</taxon>
        <taxon>Gunneridae</taxon>
        <taxon>Pentapetalae</taxon>
        <taxon>asterids</taxon>
        <taxon>lamiids</taxon>
        <taxon>Solanales</taxon>
        <taxon>Solanaceae</taxon>
        <taxon>Solanoideae</taxon>
        <taxon>Datureae</taxon>
        <taxon>Datura</taxon>
    </lineage>
</organism>
<name>A0ABS8URT5_DATST</name>
<proteinExistence type="predicted"/>
<accession>A0ABS8URT5</accession>
<dbReference type="Proteomes" id="UP000823775">
    <property type="component" value="Unassembled WGS sequence"/>
</dbReference>
<gene>
    <name evidence="1" type="ORF">HAX54_019736</name>
</gene>
<dbReference type="EMBL" id="JACEIK010002397">
    <property type="protein sequence ID" value="MCD9560913.1"/>
    <property type="molecule type" value="Genomic_DNA"/>
</dbReference>
<evidence type="ECO:0000313" key="1">
    <source>
        <dbReference type="EMBL" id="MCD9560913.1"/>
    </source>
</evidence>
<keyword evidence="2" id="KW-1185">Reference proteome</keyword>
<evidence type="ECO:0000313" key="2">
    <source>
        <dbReference type="Proteomes" id="UP000823775"/>
    </source>
</evidence>
<reference evidence="1 2" key="1">
    <citation type="journal article" date="2021" name="BMC Genomics">
        <title>Datura genome reveals duplications of psychoactive alkaloid biosynthetic genes and high mutation rate following tissue culture.</title>
        <authorList>
            <person name="Rajewski A."/>
            <person name="Carter-House D."/>
            <person name="Stajich J."/>
            <person name="Litt A."/>
        </authorList>
    </citation>
    <scope>NUCLEOTIDE SEQUENCE [LARGE SCALE GENOMIC DNA]</scope>
    <source>
        <strain evidence="1">AR-01</strain>
    </source>
</reference>
<protein>
    <submittedName>
        <fullName evidence="1">Uncharacterized protein</fullName>
    </submittedName>
</protein>
<comment type="caution">
    <text evidence="1">The sequence shown here is derived from an EMBL/GenBank/DDBJ whole genome shotgun (WGS) entry which is preliminary data.</text>
</comment>